<dbReference type="AlphaFoldDB" id="A0A251XXR4"/>
<organism evidence="9 10">
    <name type="scientific">Clavibacter michiganensis</name>
    <dbReference type="NCBI Taxonomy" id="28447"/>
    <lineage>
        <taxon>Bacteria</taxon>
        <taxon>Bacillati</taxon>
        <taxon>Actinomycetota</taxon>
        <taxon>Actinomycetes</taxon>
        <taxon>Micrococcales</taxon>
        <taxon>Microbacteriaceae</taxon>
        <taxon>Clavibacter</taxon>
    </lineage>
</organism>
<evidence type="ECO:0000256" key="7">
    <source>
        <dbReference type="SAM" id="MobiDB-lite"/>
    </source>
</evidence>
<feature type="active site" description="Proton donor" evidence="4">
    <location>
        <position position="76"/>
    </location>
</feature>
<dbReference type="InterPro" id="IPR018170">
    <property type="entry name" value="Aldo/ket_reductase_CS"/>
</dbReference>
<dbReference type="PANTHER" id="PTHR43827:SF3">
    <property type="entry name" value="NADP-DEPENDENT OXIDOREDUCTASE DOMAIN-CONTAINING PROTEIN"/>
    <property type="match status" value="1"/>
</dbReference>
<name>A0A251XXR4_9MICO</name>
<gene>
    <name evidence="9" type="primary">dkgA</name>
    <name evidence="9" type="ORF">CMsap09_13450</name>
</gene>
<evidence type="ECO:0000259" key="8">
    <source>
        <dbReference type="Pfam" id="PF00248"/>
    </source>
</evidence>
<dbReference type="FunFam" id="3.20.20.100:FF:000015">
    <property type="entry name" value="Oxidoreductase, aldo/keto reductase family"/>
    <property type="match status" value="1"/>
</dbReference>
<dbReference type="PRINTS" id="PR00069">
    <property type="entry name" value="ALDKETRDTASE"/>
</dbReference>
<feature type="region of interest" description="Disordered" evidence="7">
    <location>
        <begin position="1"/>
        <end position="30"/>
    </location>
</feature>
<evidence type="ECO:0000256" key="5">
    <source>
        <dbReference type="PIRSR" id="PIRSR000097-2"/>
    </source>
</evidence>
<feature type="site" description="Lowers pKa of active site Tyr" evidence="6">
    <location>
        <position position="101"/>
    </location>
</feature>
<comment type="caution">
    <text evidence="9">The sequence shown here is derived from an EMBL/GenBank/DDBJ whole genome shotgun (WGS) entry which is preliminary data.</text>
</comment>
<dbReference type="SUPFAM" id="SSF51430">
    <property type="entry name" value="NAD(P)-linked oxidoreductase"/>
    <property type="match status" value="1"/>
</dbReference>
<dbReference type="EMBL" id="MDHJ01000001">
    <property type="protein sequence ID" value="OUE09948.1"/>
    <property type="molecule type" value="Genomic_DNA"/>
</dbReference>
<dbReference type="GO" id="GO:0016616">
    <property type="term" value="F:oxidoreductase activity, acting on the CH-OH group of donors, NAD or NADP as acceptor"/>
    <property type="evidence" value="ECO:0007669"/>
    <property type="project" value="UniProtKB-ARBA"/>
</dbReference>
<dbReference type="InterPro" id="IPR023210">
    <property type="entry name" value="NADP_OxRdtase_dom"/>
</dbReference>
<feature type="binding site" evidence="5">
    <location>
        <position position="134"/>
    </location>
    <ligand>
        <name>substrate</name>
    </ligand>
</feature>
<dbReference type="PIRSF" id="PIRSF000097">
    <property type="entry name" value="AKR"/>
    <property type="match status" value="1"/>
</dbReference>
<evidence type="ECO:0000313" key="10">
    <source>
        <dbReference type="Proteomes" id="UP000195106"/>
    </source>
</evidence>
<evidence type="ECO:0000256" key="2">
    <source>
        <dbReference type="ARBA" id="ARBA00022857"/>
    </source>
</evidence>
<dbReference type="PANTHER" id="PTHR43827">
    <property type="entry name" value="2,5-DIKETO-D-GLUCONIC ACID REDUCTASE"/>
    <property type="match status" value="1"/>
</dbReference>
<evidence type="ECO:0000256" key="3">
    <source>
        <dbReference type="ARBA" id="ARBA00023002"/>
    </source>
</evidence>
<feature type="domain" description="NADP-dependent oxidoreductase" evidence="8">
    <location>
        <begin position="43"/>
        <end position="285"/>
    </location>
</feature>
<dbReference type="Proteomes" id="UP000195106">
    <property type="component" value="Unassembled WGS sequence"/>
</dbReference>
<dbReference type="PROSITE" id="PS00062">
    <property type="entry name" value="ALDOKETO_REDUCTASE_2"/>
    <property type="match status" value="1"/>
</dbReference>
<dbReference type="Gene3D" id="3.20.20.100">
    <property type="entry name" value="NADP-dependent oxidoreductase domain"/>
    <property type="match status" value="1"/>
</dbReference>
<evidence type="ECO:0000256" key="4">
    <source>
        <dbReference type="PIRSR" id="PIRSR000097-1"/>
    </source>
</evidence>
<dbReference type="CDD" id="cd19071">
    <property type="entry name" value="AKR_AKR1-5-like"/>
    <property type="match status" value="1"/>
</dbReference>
<comment type="similarity">
    <text evidence="1">Belongs to the aldo/keto reductase family.</text>
</comment>
<dbReference type="Pfam" id="PF00248">
    <property type="entry name" value="Aldo_ket_red"/>
    <property type="match status" value="1"/>
</dbReference>
<dbReference type="InterPro" id="IPR020471">
    <property type="entry name" value="AKR"/>
</dbReference>
<dbReference type="PROSITE" id="PS00798">
    <property type="entry name" value="ALDOKETO_REDUCTASE_1"/>
    <property type="match status" value="1"/>
</dbReference>
<protein>
    <submittedName>
        <fullName evidence="9">2,5-diketo-D-gluconic acid reductase A</fullName>
    </submittedName>
</protein>
<keyword evidence="3" id="KW-0560">Oxidoreductase</keyword>
<feature type="compositionally biased region" description="Gly residues" evidence="7">
    <location>
        <begin position="7"/>
        <end position="19"/>
    </location>
</feature>
<evidence type="ECO:0000256" key="1">
    <source>
        <dbReference type="ARBA" id="ARBA00007905"/>
    </source>
</evidence>
<dbReference type="InterPro" id="IPR036812">
    <property type="entry name" value="NAD(P)_OxRdtase_dom_sf"/>
</dbReference>
<keyword evidence="2" id="KW-0521">NADP</keyword>
<accession>A0A251XXR4</accession>
<proteinExistence type="inferred from homology"/>
<evidence type="ECO:0000313" key="9">
    <source>
        <dbReference type="EMBL" id="OUE09948.1"/>
    </source>
</evidence>
<sequence>MSDGHGTEGGGPGAAGAGDAGPAVLRTPVPSVPMGDGVPIPQFGVGTYKVPADDAERVVSEALEVGYRHIDTAAMYGNEEGVGRAIRASGIPRDELFVTTKVWNDDHGRERARDAIRRSLDRLDLAAVDLHLIHWPAAERGLYVETWEALAAARDAGLTRSIGVSNFLVPHLEALAAAGLPLPAVDQIELHPRHQQRATTRYLAEHGIAVEAWSPLARGAVADAPVVRAAARAHGRTDAQVVLRWHVQQGTIVFPKTTRRERLVENADVFDFALTDDEMDGITALEAAGRVGSHPDAVS</sequence>
<evidence type="ECO:0000256" key="6">
    <source>
        <dbReference type="PIRSR" id="PIRSR000097-3"/>
    </source>
</evidence>
<reference evidence="9 10" key="1">
    <citation type="submission" date="2016-08" db="EMBL/GenBank/DDBJ databases">
        <title>Genome sequence of Clavibacter michiganensis spp. strain CASJ009.</title>
        <authorList>
            <person name="Thapa S.P."/>
            <person name="Coaker G."/>
        </authorList>
    </citation>
    <scope>NUCLEOTIDE SEQUENCE [LARGE SCALE GENOMIC DNA]</scope>
    <source>
        <strain evidence="9">CASJ009</strain>
    </source>
</reference>